<organism evidence="2 3">
    <name type="scientific">Jaapia argillacea MUCL 33604</name>
    <dbReference type="NCBI Taxonomy" id="933084"/>
    <lineage>
        <taxon>Eukaryota</taxon>
        <taxon>Fungi</taxon>
        <taxon>Dikarya</taxon>
        <taxon>Basidiomycota</taxon>
        <taxon>Agaricomycotina</taxon>
        <taxon>Agaricomycetes</taxon>
        <taxon>Agaricomycetidae</taxon>
        <taxon>Jaapiales</taxon>
        <taxon>Jaapiaceae</taxon>
        <taxon>Jaapia</taxon>
    </lineage>
</organism>
<dbReference type="EMBL" id="KL197719">
    <property type="protein sequence ID" value="KDQ57688.1"/>
    <property type="molecule type" value="Genomic_DNA"/>
</dbReference>
<feature type="compositionally biased region" description="Acidic residues" evidence="1">
    <location>
        <begin position="142"/>
        <end position="160"/>
    </location>
</feature>
<evidence type="ECO:0000256" key="1">
    <source>
        <dbReference type="SAM" id="MobiDB-lite"/>
    </source>
</evidence>
<dbReference type="STRING" id="933084.A0A067PS96"/>
<protein>
    <submittedName>
        <fullName evidence="2">Uncharacterized protein</fullName>
    </submittedName>
</protein>
<reference evidence="3" key="1">
    <citation type="journal article" date="2014" name="Proc. Natl. Acad. Sci. U.S.A.">
        <title>Extensive sampling of basidiomycete genomes demonstrates inadequacy of the white-rot/brown-rot paradigm for wood decay fungi.</title>
        <authorList>
            <person name="Riley R."/>
            <person name="Salamov A.A."/>
            <person name="Brown D.W."/>
            <person name="Nagy L.G."/>
            <person name="Floudas D."/>
            <person name="Held B.W."/>
            <person name="Levasseur A."/>
            <person name="Lombard V."/>
            <person name="Morin E."/>
            <person name="Otillar R."/>
            <person name="Lindquist E.A."/>
            <person name="Sun H."/>
            <person name="LaButti K.M."/>
            <person name="Schmutz J."/>
            <person name="Jabbour D."/>
            <person name="Luo H."/>
            <person name="Baker S.E."/>
            <person name="Pisabarro A.G."/>
            <person name="Walton J.D."/>
            <person name="Blanchette R.A."/>
            <person name="Henrissat B."/>
            <person name="Martin F."/>
            <person name="Cullen D."/>
            <person name="Hibbett D.S."/>
            <person name="Grigoriev I.V."/>
        </authorList>
    </citation>
    <scope>NUCLEOTIDE SEQUENCE [LARGE SCALE GENOMIC DNA]</scope>
    <source>
        <strain evidence="3">MUCL 33604</strain>
    </source>
</reference>
<gene>
    <name evidence="2" type="ORF">JAAARDRAFT_35373</name>
</gene>
<keyword evidence="3" id="KW-1185">Reference proteome</keyword>
<dbReference type="InParanoid" id="A0A067PS96"/>
<proteinExistence type="predicted"/>
<sequence length="306" mass="34008">MDNGPESVTPAVSVLSQLCLDRYPIVKASHPGEGRRRWKLRVADEFWASSPDAKTQVAQGAQRIISETVAGSDFSKDRDPYDDLSTDAQGLGILLRTDYSDEGAWTDFCAKLDEAQRQLLSDFGAENSEEAGANERSPQTDGDVEMLEEEEEEDDDDDEASPVFAIINPPSPASREILTSISNLTALRLLNDVDIRAAPVRPQGTKPMKPPNRLVDHSGWQEIYTGKTVWIYDKKSNTDQCVRLVSQKADMYGTATADSWRARVSHICELQVNLASGAMAIDFGGLDRWDYTERVRNLEEALQPIR</sequence>
<dbReference type="AlphaFoldDB" id="A0A067PS96"/>
<evidence type="ECO:0000313" key="3">
    <source>
        <dbReference type="Proteomes" id="UP000027265"/>
    </source>
</evidence>
<feature type="region of interest" description="Disordered" evidence="1">
    <location>
        <begin position="125"/>
        <end position="169"/>
    </location>
</feature>
<dbReference type="Proteomes" id="UP000027265">
    <property type="component" value="Unassembled WGS sequence"/>
</dbReference>
<dbReference type="OrthoDB" id="204784at2759"/>
<name>A0A067PS96_9AGAM</name>
<evidence type="ECO:0000313" key="2">
    <source>
        <dbReference type="EMBL" id="KDQ57688.1"/>
    </source>
</evidence>
<dbReference type="HOGENOM" id="CLU_086246_0_0_1"/>
<accession>A0A067PS96</accession>
<feature type="compositionally biased region" description="Low complexity" evidence="1">
    <location>
        <begin position="125"/>
        <end position="135"/>
    </location>
</feature>